<dbReference type="FunFam" id="3.40.140.10:FF:000005">
    <property type="entry name" value="tRNA-specific adenosine deaminase"/>
    <property type="match status" value="1"/>
</dbReference>
<dbReference type="SUPFAM" id="SSF53927">
    <property type="entry name" value="Cytidine deaminase-like"/>
    <property type="match status" value="1"/>
</dbReference>
<dbReference type="InterPro" id="IPR016193">
    <property type="entry name" value="Cytidine_deaminase-like"/>
</dbReference>
<evidence type="ECO:0000256" key="6">
    <source>
        <dbReference type="ARBA" id="ARBA00022833"/>
    </source>
</evidence>
<gene>
    <name evidence="8 10" type="primary">tadA</name>
    <name evidence="10" type="ORF">ZRA01_02040</name>
</gene>
<keyword evidence="11" id="KW-1185">Reference proteome</keyword>
<feature type="binding site" evidence="8">
    <location>
        <position position="59"/>
    </location>
    <ligand>
        <name>Zn(2+)</name>
        <dbReference type="ChEBI" id="CHEBI:29105"/>
        <note>catalytic</note>
    </ligand>
</feature>
<evidence type="ECO:0000256" key="5">
    <source>
        <dbReference type="ARBA" id="ARBA00022801"/>
    </source>
</evidence>
<dbReference type="NCBIfam" id="NF008113">
    <property type="entry name" value="PRK10860.1"/>
    <property type="match status" value="1"/>
</dbReference>
<feature type="active site" description="Proton donor" evidence="8">
    <location>
        <position position="61"/>
    </location>
</feature>
<proteinExistence type="inferred from homology"/>
<dbReference type="AlphaFoldDB" id="A0A4Y4CMF1"/>
<dbReference type="GO" id="GO:0002100">
    <property type="term" value="P:tRNA wobble adenosine to inosine editing"/>
    <property type="evidence" value="ECO:0007669"/>
    <property type="project" value="UniProtKB-UniRule"/>
</dbReference>
<reference evidence="10 11" key="1">
    <citation type="submission" date="2019-06" db="EMBL/GenBank/DDBJ databases">
        <title>Whole genome shotgun sequence of Zoogloea ramigera NBRC 15342.</title>
        <authorList>
            <person name="Hosoyama A."/>
            <person name="Uohara A."/>
            <person name="Ohji S."/>
            <person name="Ichikawa N."/>
        </authorList>
    </citation>
    <scope>NUCLEOTIDE SEQUENCE [LARGE SCALE GENOMIC DNA]</scope>
    <source>
        <strain evidence="10 11">NBRC 15342</strain>
    </source>
</reference>
<evidence type="ECO:0000256" key="1">
    <source>
        <dbReference type="ARBA" id="ARBA00010669"/>
    </source>
</evidence>
<dbReference type="PROSITE" id="PS00903">
    <property type="entry name" value="CYT_DCMP_DEAMINASES_1"/>
    <property type="match status" value="1"/>
</dbReference>
<dbReference type="InterPro" id="IPR002125">
    <property type="entry name" value="CMP_dCMP_dom"/>
</dbReference>
<dbReference type="CDD" id="cd01285">
    <property type="entry name" value="nucleoside_deaminase"/>
    <property type="match status" value="1"/>
</dbReference>
<dbReference type="PANTHER" id="PTHR11079:SF202">
    <property type="entry name" value="TRNA-SPECIFIC ADENOSINE DEAMINASE"/>
    <property type="match status" value="1"/>
</dbReference>
<dbReference type="InterPro" id="IPR016192">
    <property type="entry name" value="APOBEC/CMP_deaminase_Zn-bd"/>
</dbReference>
<dbReference type="RefSeq" id="WP_141348896.1">
    <property type="nucleotide sequence ID" value="NZ_BJNV01000004.1"/>
</dbReference>
<comment type="caution">
    <text evidence="10">The sequence shown here is derived from an EMBL/GenBank/DDBJ whole genome shotgun (WGS) entry which is preliminary data.</text>
</comment>
<protein>
    <recommendedName>
        <fullName evidence="8">tRNA-specific adenosine deaminase</fullName>
        <ecNumber evidence="8">3.5.4.33</ecNumber>
    </recommendedName>
</protein>
<evidence type="ECO:0000313" key="10">
    <source>
        <dbReference type="EMBL" id="GEC94131.1"/>
    </source>
</evidence>
<comment type="similarity">
    <text evidence="1">Belongs to the cytidine and deoxycytidylate deaminase family. ADAT2 subfamily.</text>
</comment>
<evidence type="ECO:0000256" key="7">
    <source>
        <dbReference type="ARBA" id="ARBA00048045"/>
    </source>
</evidence>
<evidence type="ECO:0000256" key="2">
    <source>
        <dbReference type="ARBA" id="ARBA00011738"/>
    </source>
</evidence>
<dbReference type="GO" id="GO:0052717">
    <property type="term" value="F:tRNA-specific adenosine-34 deaminase activity"/>
    <property type="evidence" value="ECO:0007669"/>
    <property type="project" value="UniProtKB-UniRule"/>
</dbReference>
<evidence type="ECO:0000256" key="8">
    <source>
        <dbReference type="HAMAP-Rule" id="MF_00972"/>
    </source>
</evidence>
<comment type="cofactor">
    <cofactor evidence="8">
        <name>Zn(2+)</name>
        <dbReference type="ChEBI" id="CHEBI:29105"/>
    </cofactor>
    <text evidence="8">Binds 1 zinc ion per subunit.</text>
</comment>
<organism evidence="10 11">
    <name type="scientific">Zoogloea ramigera</name>
    <dbReference type="NCBI Taxonomy" id="350"/>
    <lineage>
        <taxon>Bacteria</taxon>
        <taxon>Pseudomonadati</taxon>
        <taxon>Pseudomonadota</taxon>
        <taxon>Betaproteobacteria</taxon>
        <taxon>Rhodocyclales</taxon>
        <taxon>Zoogloeaceae</taxon>
        <taxon>Zoogloea</taxon>
    </lineage>
</organism>
<dbReference type="HAMAP" id="MF_00972">
    <property type="entry name" value="tRNA_aden_deaminase"/>
    <property type="match status" value="1"/>
</dbReference>
<keyword evidence="4 8" id="KW-0479">Metal-binding</keyword>
<dbReference type="PROSITE" id="PS51747">
    <property type="entry name" value="CYT_DCMP_DEAMINASES_2"/>
    <property type="match status" value="1"/>
</dbReference>
<dbReference type="Pfam" id="PF00383">
    <property type="entry name" value="dCMP_cyt_deam_1"/>
    <property type="match status" value="1"/>
</dbReference>
<keyword evidence="3 8" id="KW-0819">tRNA processing</keyword>
<keyword evidence="5 8" id="KW-0378">Hydrolase</keyword>
<comment type="subunit">
    <text evidence="2 8">Homodimer.</text>
</comment>
<evidence type="ECO:0000256" key="3">
    <source>
        <dbReference type="ARBA" id="ARBA00022694"/>
    </source>
</evidence>
<dbReference type="Gene3D" id="3.40.140.10">
    <property type="entry name" value="Cytidine Deaminase, domain 2"/>
    <property type="match status" value="1"/>
</dbReference>
<feature type="domain" description="CMP/dCMP-type deaminase" evidence="9">
    <location>
        <begin position="7"/>
        <end position="120"/>
    </location>
</feature>
<dbReference type="Proteomes" id="UP000318422">
    <property type="component" value="Unassembled WGS sequence"/>
</dbReference>
<dbReference type="OrthoDB" id="9802676at2"/>
<evidence type="ECO:0000259" key="9">
    <source>
        <dbReference type="PROSITE" id="PS51747"/>
    </source>
</evidence>
<dbReference type="GO" id="GO:0008270">
    <property type="term" value="F:zinc ion binding"/>
    <property type="evidence" value="ECO:0007669"/>
    <property type="project" value="UniProtKB-UniRule"/>
</dbReference>
<dbReference type="EC" id="3.5.4.33" evidence="8"/>
<name>A0A4Y4CMF1_ZOORA</name>
<feature type="binding site" evidence="8">
    <location>
        <position position="92"/>
    </location>
    <ligand>
        <name>Zn(2+)</name>
        <dbReference type="ChEBI" id="CHEBI:29105"/>
        <note>catalytic</note>
    </ligand>
</feature>
<feature type="binding site" evidence="8">
    <location>
        <position position="89"/>
    </location>
    <ligand>
        <name>Zn(2+)</name>
        <dbReference type="ChEBI" id="CHEBI:29105"/>
        <note>catalytic</note>
    </ligand>
</feature>
<evidence type="ECO:0000313" key="11">
    <source>
        <dbReference type="Proteomes" id="UP000318422"/>
    </source>
</evidence>
<evidence type="ECO:0000256" key="4">
    <source>
        <dbReference type="ARBA" id="ARBA00022723"/>
    </source>
</evidence>
<dbReference type="EMBL" id="BJNV01000004">
    <property type="protein sequence ID" value="GEC94131.1"/>
    <property type="molecule type" value="Genomic_DNA"/>
</dbReference>
<sequence>MTLFSPEQDAAFMREAMALAQEAGRCGEVPVGALIVAPDGSVAGRGFNQPILRHDPTAHAEVMALRAAAEALGNYRLPGCTLYVTLEPCIMCAGAIMHARIGRVVFGARDPKTGVAGSVLDLFAETRLNHHAVVAGGVLADECGGLLSFFFAARRKRAGA</sequence>
<dbReference type="InterPro" id="IPR028883">
    <property type="entry name" value="tRNA_aden_deaminase"/>
</dbReference>
<comment type="catalytic activity">
    <reaction evidence="7 8">
        <text>adenosine(34) in tRNA + H2O + H(+) = inosine(34) in tRNA + NH4(+)</text>
        <dbReference type="Rhea" id="RHEA:43168"/>
        <dbReference type="Rhea" id="RHEA-COMP:10373"/>
        <dbReference type="Rhea" id="RHEA-COMP:10374"/>
        <dbReference type="ChEBI" id="CHEBI:15377"/>
        <dbReference type="ChEBI" id="CHEBI:15378"/>
        <dbReference type="ChEBI" id="CHEBI:28938"/>
        <dbReference type="ChEBI" id="CHEBI:74411"/>
        <dbReference type="ChEBI" id="CHEBI:82852"/>
        <dbReference type="EC" id="3.5.4.33"/>
    </reaction>
</comment>
<dbReference type="PANTHER" id="PTHR11079">
    <property type="entry name" value="CYTOSINE DEAMINASE FAMILY MEMBER"/>
    <property type="match status" value="1"/>
</dbReference>
<keyword evidence="6 8" id="KW-0862">Zinc</keyword>
<accession>A0A4Y4CMF1</accession>
<comment type="function">
    <text evidence="8">Catalyzes the deamination of adenosine to inosine at the wobble position 34 of tRNA(Arg2).</text>
</comment>